<dbReference type="HOGENOM" id="CLU_1632619_0_0_6"/>
<evidence type="ECO:0000256" key="1">
    <source>
        <dbReference type="SAM" id="SignalP"/>
    </source>
</evidence>
<sequence length="162" mass="17367">MKKLLAGFCLIALPFSFVWADTSLLQGAIVYSPNKISKFDWLQGYDGSQPCGSCTGSPSVRNGACGIDTSVSGFQFQINTNGQAACNNIVVWQCPPPANSKNKPHSLLGVNPCNFNNAYAIGVACGGDDNKNPDKSCKLPLVGQYQYDEGNKGTLKKVTYFK</sequence>
<dbReference type="Proteomes" id="UP000008555">
    <property type="component" value="Chromosome"/>
</dbReference>
<dbReference type="AlphaFoldDB" id="A9KC39"/>
<protein>
    <submittedName>
        <fullName evidence="2">Hypothetical exported protein</fullName>
    </submittedName>
</protein>
<feature type="chain" id="PRO_5002740140" evidence="1">
    <location>
        <begin position="21"/>
        <end position="162"/>
    </location>
</feature>
<accession>A9KC39</accession>
<feature type="signal peptide" evidence="1">
    <location>
        <begin position="1"/>
        <end position="20"/>
    </location>
</feature>
<evidence type="ECO:0000313" key="3">
    <source>
        <dbReference type="Proteomes" id="UP000008555"/>
    </source>
</evidence>
<organism evidence="2 3">
    <name type="scientific">Coxiella burnetii (strain Dugway 5J108-111)</name>
    <dbReference type="NCBI Taxonomy" id="434922"/>
    <lineage>
        <taxon>Bacteria</taxon>
        <taxon>Pseudomonadati</taxon>
        <taxon>Pseudomonadota</taxon>
        <taxon>Gammaproteobacteria</taxon>
        <taxon>Legionellales</taxon>
        <taxon>Coxiellaceae</taxon>
        <taxon>Coxiella</taxon>
    </lineage>
</organism>
<proteinExistence type="predicted"/>
<dbReference type="EMBL" id="CP000733">
    <property type="protein sequence ID" value="ABS77524.1"/>
    <property type="molecule type" value="Genomic_DNA"/>
</dbReference>
<evidence type="ECO:0000313" key="2">
    <source>
        <dbReference type="EMBL" id="ABS77524.1"/>
    </source>
</evidence>
<keyword evidence="1" id="KW-0732">Signal</keyword>
<gene>
    <name evidence="2" type="ordered locus">CBUD_0631</name>
</gene>
<dbReference type="RefSeq" id="WP_011996660.1">
    <property type="nucleotide sequence ID" value="NC_009727.1"/>
</dbReference>
<reference evidence="2 3" key="1">
    <citation type="journal article" date="2009" name="Infect. Immun.">
        <title>Comparative genomics reveal extensive transposon-mediated genomic plasticity and diversity among potential effector proteins within the genus Coxiella.</title>
        <authorList>
            <person name="Beare P.A."/>
            <person name="Unsworth N."/>
            <person name="Andoh M."/>
            <person name="Voth D.E."/>
            <person name="Omsland A."/>
            <person name="Gilk S.D."/>
            <person name="Williams K.P."/>
            <person name="Sobral B.W."/>
            <person name="Kupko J.J.III."/>
            <person name="Porcella S.F."/>
            <person name="Samuel J.E."/>
            <person name="Heinzen R.A."/>
        </authorList>
    </citation>
    <scope>NUCLEOTIDE SEQUENCE [LARGE SCALE GENOMIC DNA]</scope>
    <source>
        <strain evidence="2 3">Dugway 5J108-111</strain>
    </source>
</reference>
<name>A9KC39_COXBN</name>
<dbReference type="KEGG" id="cbd:CBUD_0631"/>